<dbReference type="EMBL" id="CP013862">
    <property type="protein sequence ID" value="ALX48462.1"/>
    <property type="molecule type" value="Genomic_DNA"/>
</dbReference>
<evidence type="ECO:0000256" key="2">
    <source>
        <dbReference type="ARBA" id="ARBA00023315"/>
    </source>
</evidence>
<dbReference type="InterPro" id="IPR050832">
    <property type="entry name" value="Bact_Acetyltransf"/>
</dbReference>
<accession>A0A0U4FIL0</accession>
<gene>
    <name evidence="4" type="ORF">AOX59_07470</name>
</gene>
<evidence type="ECO:0000259" key="3">
    <source>
        <dbReference type="PROSITE" id="PS51186"/>
    </source>
</evidence>
<organism evidence="4 5">
    <name type="scientific">Lentibacillus amyloliquefaciens</name>
    <dbReference type="NCBI Taxonomy" id="1472767"/>
    <lineage>
        <taxon>Bacteria</taxon>
        <taxon>Bacillati</taxon>
        <taxon>Bacillota</taxon>
        <taxon>Bacilli</taxon>
        <taxon>Bacillales</taxon>
        <taxon>Bacillaceae</taxon>
        <taxon>Lentibacillus</taxon>
    </lineage>
</organism>
<dbReference type="InterPro" id="IPR016181">
    <property type="entry name" value="Acyl_CoA_acyltransferase"/>
</dbReference>
<dbReference type="GO" id="GO:0016747">
    <property type="term" value="F:acyltransferase activity, transferring groups other than amino-acyl groups"/>
    <property type="evidence" value="ECO:0007669"/>
    <property type="project" value="InterPro"/>
</dbReference>
<dbReference type="AlphaFoldDB" id="A0A0U4FIL0"/>
<sequence>MIPLTASNYAANVHNRSQETPDLDAIKRYEAKADSETILHKFGMVTAKGNMIGFGMFVMGAWDPVLKPGYAEVTINVDSKWQSHGIGSRMLDEIEILAERHGADSLQTSIKDTDERSLDWAKKRGFSITSQTFESQLSITEFDTSQFDASFKALNSAGIRFTSLAEYPQDEVSHNRFWNFWRELVSDIPGMADQPLPDNDRMNQLTQDVDKNGFILAVDGHQWIALSMIIKETDTTYYNSMTGVSRKYRGSGLAQAIKVKAIDYALQNGATYIRTHNDSKNAPMLSLNEKLGYRQKPGQFSLVKHFN</sequence>
<evidence type="ECO:0000256" key="1">
    <source>
        <dbReference type="ARBA" id="ARBA00022679"/>
    </source>
</evidence>
<dbReference type="InterPro" id="IPR000182">
    <property type="entry name" value="GNAT_dom"/>
</dbReference>
<reference evidence="4 5" key="1">
    <citation type="submission" date="2016-01" db="EMBL/GenBank/DDBJ databases">
        <title>Complete genome sequence of strain Lentibacillus amyloliquefaciens LAM0015T isolated from saline sediment.</title>
        <authorList>
            <person name="Wang J.-L."/>
            <person name="He M.-X."/>
        </authorList>
    </citation>
    <scope>NUCLEOTIDE SEQUENCE [LARGE SCALE GENOMIC DNA]</scope>
    <source>
        <strain evidence="4 5">LAM0015</strain>
    </source>
</reference>
<dbReference type="Proteomes" id="UP000050331">
    <property type="component" value="Chromosome"/>
</dbReference>
<dbReference type="KEGG" id="lao:AOX59_07470"/>
<dbReference type="PANTHER" id="PTHR43877">
    <property type="entry name" value="AMINOALKYLPHOSPHONATE N-ACETYLTRANSFERASE-RELATED-RELATED"/>
    <property type="match status" value="1"/>
</dbReference>
<feature type="domain" description="N-acetyltransferase" evidence="3">
    <location>
        <begin position="1"/>
        <end position="149"/>
    </location>
</feature>
<protein>
    <recommendedName>
        <fullName evidence="3">N-acetyltransferase domain-containing protein</fullName>
    </recommendedName>
</protein>
<name>A0A0U4FIL0_9BACI</name>
<feature type="domain" description="N-acetyltransferase" evidence="3">
    <location>
        <begin position="175"/>
        <end position="307"/>
    </location>
</feature>
<dbReference type="PROSITE" id="PS51186">
    <property type="entry name" value="GNAT"/>
    <property type="match status" value="2"/>
</dbReference>
<dbReference type="SUPFAM" id="SSF55729">
    <property type="entry name" value="Acyl-CoA N-acyltransferases (Nat)"/>
    <property type="match status" value="2"/>
</dbReference>
<dbReference type="CDD" id="cd04301">
    <property type="entry name" value="NAT_SF"/>
    <property type="match status" value="2"/>
</dbReference>
<dbReference type="Pfam" id="PF00583">
    <property type="entry name" value="Acetyltransf_1"/>
    <property type="match status" value="2"/>
</dbReference>
<evidence type="ECO:0000313" key="4">
    <source>
        <dbReference type="EMBL" id="ALX48462.1"/>
    </source>
</evidence>
<keyword evidence="5" id="KW-1185">Reference proteome</keyword>
<keyword evidence="1" id="KW-0808">Transferase</keyword>
<evidence type="ECO:0000313" key="5">
    <source>
        <dbReference type="Proteomes" id="UP000050331"/>
    </source>
</evidence>
<keyword evidence="2" id="KW-0012">Acyltransferase</keyword>
<dbReference type="PANTHER" id="PTHR43877:SF6">
    <property type="entry name" value="GCN5-RELATED N-ACETYLTRANSFERASE"/>
    <property type="match status" value="1"/>
</dbReference>
<dbReference type="Gene3D" id="3.40.630.30">
    <property type="match status" value="1"/>
</dbReference>
<proteinExistence type="predicted"/>